<feature type="domain" description="TANC1/2-like AAA+ ATPase lid" evidence="4">
    <location>
        <begin position="84"/>
        <end position="175"/>
    </location>
</feature>
<keyword evidence="2" id="KW-0677">Repeat</keyword>
<feature type="domain" description="TANC1/2-like winged helix" evidence="5">
    <location>
        <begin position="177"/>
        <end position="213"/>
    </location>
</feature>
<dbReference type="InParanoid" id="H2Y6U7"/>
<dbReference type="InterPro" id="IPR058018">
    <property type="entry name" value="AAA_lid_TANC1/2"/>
</dbReference>
<evidence type="ECO:0000259" key="5">
    <source>
        <dbReference type="Pfam" id="PF25521"/>
    </source>
</evidence>
<evidence type="ECO:0000313" key="7">
    <source>
        <dbReference type="Proteomes" id="UP000007875"/>
    </source>
</evidence>
<keyword evidence="1" id="KW-0597">Phosphoprotein</keyword>
<evidence type="ECO:0000313" key="6">
    <source>
        <dbReference type="Ensembl" id="ENSCSAVP00000001045.1"/>
    </source>
</evidence>
<proteinExistence type="predicted"/>
<sequence>MKGIVEPLVKLRKANKLPRSNMVIVIDALNEAELYRPDSGLSILLFLENHLRDFPDFLKIVATIRADDRSSVTNFPVSFVSLDGDNANILRDSQLYINHRISCSNSLANLTLSGKSDPAVAHKQLGQHLIKTAKGNFLFLRLTLDLIDKGSIVPKSSGFKVIPVSVHEVFLLMCNLRFMSYTSFDDVRDIVSIALASLYPLKDDQLYQAVCSGLPPNQ</sequence>
<reference evidence="7" key="1">
    <citation type="submission" date="2003-08" db="EMBL/GenBank/DDBJ databases">
        <authorList>
            <person name="Birren B."/>
            <person name="Nusbaum C."/>
            <person name="Abebe A."/>
            <person name="Abouelleil A."/>
            <person name="Adekoya E."/>
            <person name="Ait-zahra M."/>
            <person name="Allen N."/>
            <person name="Allen T."/>
            <person name="An P."/>
            <person name="Anderson M."/>
            <person name="Anderson S."/>
            <person name="Arachchi H."/>
            <person name="Armbruster J."/>
            <person name="Bachantsang P."/>
            <person name="Baldwin J."/>
            <person name="Barry A."/>
            <person name="Bayul T."/>
            <person name="Blitshsteyn B."/>
            <person name="Bloom T."/>
            <person name="Blye J."/>
            <person name="Boguslavskiy L."/>
            <person name="Borowsky M."/>
            <person name="Boukhgalter B."/>
            <person name="Brunache A."/>
            <person name="Butler J."/>
            <person name="Calixte N."/>
            <person name="Calvo S."/>
            <person name="Camarata J."/>
            <person name="Campo K."/>
            <person name="Chang J."/>
            <person name="Cheshatsang Y."/>
            <person name="Citroen M."/>
            <person name="Collymore A."/>
            <person name="Considine T."/>
            <person name="Cook A."/>
            <person name="Cooke P."/>
            <person name="Corum B."/>
            <person name="Cuomo C."/>
            <person name="David R."/>
            <person name="Dawoe T."/>
            <person name="Degray S."/>
            <person name="Dodge S."/>
            <person name="Dooley K."/>
            <person name="Dorje P."/>
            <person name="Dorjee K."/>
            <person name="Dorris L."/>
            <person name="Duffey N."/>
            <person name="Dupes A."/>
            <person name="Elkins T."/>
            <person name="Engels R."/>
            <person name="Erickson J."/>
            <person name="Farina A."/>
            <person name="Faro S."/>
            <person name="Ferreira P."/>
            <person name="Fischer H."/>
            <person name="Fitzgerald M."/>
            <person name="Foley K."/>
            <person name="Gage D."/>
            <person name="Galagan J."/>
            <person name="Gearin G."/>
            <person name="Gnerre S."/>
            <person name="Gnirke A."/>
            <person name="Goyette A."/>
            <person name="Graham J."/>
            <person name="Grandbois E."/>
            <person name="Gyaltsen K."/>
            <person name="Hafez N."/>
            <person name="Hagopian D."/>
            <person name="Hagos B."/>
            <person name="Hall J."/>
            <person name="Hatcher B."/>
            <person name="Heller A."/>
            <person name="Higgins H."/>
            <person name="Honan T."/>
            <person name="Horn A."/>
            <person name="Houde N."/>
            <person name="Hughes L."/>
            <person name="Hulme W."/>
            <person name="Husby E."/>
            <person name="Iliev I."/>
            <person name="Jaffe D."/>
            <person name="Jones C."/>
            <person name="Kamal M."/>
            <person name="Kamat A."/>
            <person name="Kamvysselis M."/>
            <person name="Karlsson E."/>
            <person name="Kells C."/>
            <person name="Kieu A."/>
            <person name="Kisner P."/>
            <person name="Kodira C."/>
            <person name="Kulbokas E."/>
            <person name="Labutti K."/>
            <person name="Lama D."/>
            <person name="Landers T."/>
            <person name="Leger J."/>
            <person name="Levine S."/>
            <person name="Lewis D."/>
            <person name="Lewis T."/>
            <person name="Lindblad-toh K."/>
            <person name="Liu X."/>
            <person name="Lokyitsang T."/>
            <person name="Lokyitsang Y."/>
            <person name="Lucien O."/>
            <person name="Lui A."/>
            <person name="Ma L.J."/>
            <person name="Mabbitt R."/>
            <person name="Macdonald J."/>
            <person name="Maclean C."/>
            <person name="Major J."/>
            <person name="Manning J."/>
            <person name="Marabella R."/>
            <person name="Maru K."/>
            <person name="Matthews C."/>
            <person name="Mauceli E."/>
            <person name="Mccarthy M."/>
            <person name="Mcdonough S."/>
            <person name="Mcghee T."/>
            <person name="Meldrim J."/>
            <person name="Meneus L."/>
            <person name="Mesirov J."/>
            <person name="Mihalev A."/>
            <person name="Mihova T."/>
            <person name="Mikkelsen T."/>
            <person name="Mlenga V."/>
            <person name="Moru K."/>
            <person name="Mozes J."/>
            <person name="Mulrain L."/>
            <person name="Munson G."/>
            <person name="Naylor J."/>
            <person name="Newes C."/>
            <person name="Nguyen C."/>
            <person name="Nguyen N."/>
            <person name="Nguyen T."/>
            <person name="Nicol R."/>
            <person name="Nielsen C."/>
            <person name="Nizzari M."/>
            <person name="Norbu C."/>
            <person name="Norbu N."/>
            <person name="O'donnell P."/>
            <person name="Okoawo O."/>
            <person name="O'leary S."/>
            <person name="Omotosho B."/>
            <person name="O'neill K."/>
            <person name="Osman S."/>
            <person name="Parker S."/>
            <person name="Perrin D."/>
            <person name="Phunkhang P."/>
            <person name="Piqani B."/>
            <person name="Purcell S."/>
            <person name="Rachupka T."/>
            <person name="Ramasamy U."/>
            <person name="Rameau R."/>
            <person name="Ray V."/>
            <person name="Raymond C."/>
            <person name="Retta R."/>
            <person name="Richardson S."/>
            <person name="Rise C."/>
            <person name="Rodriguez J."/>
            <person name="Rogers J."/>
            <person name="Rogov P."/>
            <person name="Rutman M."/>
            <person name="Schupbach R."/>
            <person name="Seaman C."/>
            <person name="Settipalli S."/>
            <person name="Sharpe T."/>
            <person name="Sheridan J."/>
            <person name="Sherpa N."/>
            <person name="Shi J."/>
            <person name="Smirnov S."/>
            <person name="Smith C."/>
            <person name="Sougnez C."/>
            <person name="Spencer B."/>
            <person name="Stalker J."/>
            <person name="Stange-thomann N."/>
            <person name="Stavropoulos S."/>
            <person name="Stetson K."/>
            <person name="Stone C."/>
            <person name="Stone S."/>
            <person name="Stubbs M."/>
            <person name="Talamas J."/>
            <person name="Tchuinga P."/>
            <person name="Tenzing P."/>
            <person name="Tesfaye S."/>
            <person name="Theodore J."/>
            <person name="Thoulutsang Y."/>
            <person name="Topham K."/>
            <person name="Towey S."/>
            <person name="Tsamla T."/>
            <person name="Tsomo N."/>
            <person name="Vallee D."/>
            <person name="Vassiliev H."/>
            <person name="Venkataraman V."/>
            <person name="Vinson J."/>
            <person name="Vo A."/>
            <person name="Wade C."/>
            <person name="Wang S."/>
            <person name="Wangchuk T."/>
            <person name="Wangdi T."/>
            <person name="Whittaker C."/>
            <person name="Wilkinson J."/>
            <person name="Wu Y."/>
            <person name="Wyman D."/>
            <person name="Yadav S."/>
            <person name="Yang S."/>
            <person name="Yang X."/>
            <person name="Yeager S."/>
            <person name="Yee E."/>
            <person name="Young G."/>
            <person name="Zainoun J."/>
            <person name="Zembeck L."/>
            <person name="Zimmer A."/>
            <person name="Zody M."/>
            <person name="Lander E."/>
        </authorList>
    </citation>
    <scope>NUCLEOTIDE SEQUENCE [LARGE SCALE GENOMIC DNA]</scope>
</reference>
<evidence type="ECO:0000256" key="3">
    <source>
        <dbReference type="ARBA" id="ARBA00023043"/>
    </source>
</evidence>
<keyword evidence="3" id="KW-0040">ANK repeat</keyword>
<dbReference type="GeneTree" id="ENSGT00940000173551"/>
<dbReference type="eggNOG" id="KOG0504">
    <property type="taxonomic scope" value="Eukaryota"/>
</dbReference>
<reference evidence="6" key="2">
    <citation type="submission" date="2025-08" db="UniProtKB">
        <authorList>
            <consortium name="Ensembl"/>
        </authorList>
    </citation>
    <scope>IDENTIFICATION</scope>
</reference>
<keyword evidence="7" id="KW-1185">Reference proteome</keyword>
<evidence type="ECO:0000256" key="2">
    <source>
        <dbReference type="ARBA" id="ARBA00022737"/>
    </source>
</evidence>
<dbReference type="HOGENOM" id="CLU_1269430_0_0_1"/>
<dbReference type="AlphaFoldDB" id="H2Y6U7"/>
<dbReference type="STRING" id="51511.ENSCSAVP00000001045"/>
<accession>H2Y6U7</accession>
<evidence type="ECO:0000259" key="4">
    <source>
        <dbReference type="Pfam" id="PF25520"/>
    </source>
</evidence>
<name>H2Y6U7_CIOSA</name>
<evidence type="ECO:0008006" key="8">
    <source>
        <dbReference type="Google" id="ProtNLM"/>
    </source>
</evidence>
<dbReference type="Ensembl" id="ENSCSAVT00000001056.1">
    <property type="protein sequence ID" value="ENSCSAVP00000001045.1"/>
    <property type="gene ID" value="ENSCSAVG00000000580.1"/>
</dbReference>
<reference evidence="6" key="3">
    <citation type="submission" date="2025-09" db="UniProtKB">
        <authorList>
            <consortium name="Ensembl"/>
        </authorList>
    </citation>
    <scope>IDENTIFICATION</scope>
</reference>
<protein>
    <recommendedName>
        <fullName evidence="8">NACHT domain-containing protein</fullName>
    </recommendedName>
</protein>
<dbReference type="Proteomes" id="UP000007875">
    <property type="component" value="Unassembled WGS sequence"/>
</dbReference>
<dbReference type="InterPro" id="IPR058056">
    <property type="entry name" value="WH_TANC1/2"/>
</dbReference>
<dbReference type="Pfam" id="PF25520">
    <property type="entry name" value="AAA_lid_TANC1"/>
    <property type="match status" value="1"/>
</dbReference>
<organism evidence="6 7">
    <name type="scientific">Ciona savignyi</name>
    <name type="common">Pacific transparent sea squirt</name>
    <dbReference type="NCBI Taxonomy" id="51511"/>
    <lineage>
        <taxon>Eukaryota</taxon>
        <taxon>Metazoa</taxon>
        <taxon>Chordata</taxon>
        <taxon>Tunicata</taxon>
        <taxon>Ascidiacea</taxon>
        <taxon>Phlebobranchia</taxon>
        <taxon>Cionidae</taxon>
        <taxon>Ciona</taxon>
    </lineage>
</organism>
<evidence type="ECO:0000256" key="1">
    <source>
        <dbReference type="ARBA" id="ARBA00022553"/>
    </source>
</evidence>
<dbReference type="Pfam" id="PF25521">
    <property type="entry name" value="WHD_TANC1"/>
    <property type="match status" value="1"/>
</dbReference>